<name>A0A8J7FJY1_9NEIS</name>
<feature type="domain" description="Aminomethyltransferase C-terminal" evidence="10">
    <location>
        <begin position="284"/>
        <end position="355"/>
    </location>
</feature>
<feature type="binding site" evidence="8">
    <location>
        <position position="198"/>
    </location>
    <ligand>
        <name>substrate</name>
    </ligand>
</feature>
<dbReference type="Gene3D" id="3.30.70.1400">
    <property type="entry name" value="Aminomethyltransferase beta-barrel domains"/>
    <property type="match status" value="1"/>
</dbReference>
<dbReference type="HAMAP" id="MF_00259">
    <property type="entry name" value="GcvT"/>
    <property type="match status" value="1"/>
</dbReference>
<keyword evidence="12" id="KW-1185">Reference proteome</keyword>
<protein>
    <recommendedName>
        <fullName evidence="2 7">Aminomethyltransferase</fullName>
        <ecNumber evidence="2 7">2.1.2.10</ecNumber>
    </recommendedName>
    <alternativeName>
        <fullName evidence="5 7">Glycine cleavage system T protein</fullName>
    </alternativeName>
</protein>
<evidence type="ECO:0000256" key="8">
    <source>
        <dbReference type="PIRSR" id="PIRSR006487-1"/>
    </source>
</evidence>
<dbReference type="InterPro" id="IPR006222">
    <property type="entry name" value="GCVT_N"/>
</dbReference>
<dbReference type="GO" id="GO:0005829">
    <property type="term" value="C:cytosol"/>
    <property type="evidence" value="ECO:0007669"/>
    <property type="project" value="TreeGrafter"/>
</dbReference>
<dbReference type="FunFam" id="3.30.70.1400:FF:000001">
    <property type="entry name" value="Aminomethyltransferase"/>
    <property type="match status" value="1"/>
</dbReference>
<dbReference type="InterPro" id="IPR022903">
    <property type="entry name" value="GcvT_bac"/>
</dbReference>
<comment type="function">
    <text evidence="7">The glycine cleavage system catalyzes the degradation of glycine.</text>
</comment>
<keyword evidence="4 7" id="KW-0808">Transferase</keyword>
<dbReference type="FunFam" id="4.10.1250.10:FF:000001">
    <property type="entry name" value="Aminomethyltransferase"/>
    <property type="match status" value="1"/>
</dbReference>
<dbReference type="GO" id="GO:0004047">
    <property type="term" value="F:aminomethyltransferase activity"/>
    <property type="evidence" value="ECO:0007669"/>
    <property type="project" value="UniProtKB-UniRule"/>
</dbReference>
<dbReference type="GO" id="GO:0008483">
    <property type="term" value="F:transaminase activity"/>
    <property type="evidence" value="ECO:0007669"/>
    <property type="project" value="UniProtKB-KW"/>
</dbReference>
<evidence type="ECO:0000259" key="10">
    <source>
        <dbReference type="Pfam" id="PF08669"/>
    </source>
</evidence>
<dbReference type="EC" id="2.1.2.10" evidence="2 7"/>
<dbReference type="InterPro" id="IPR027266">
    <property type="entry name" value="TrmE/GcvT-like"/>
</dbReference>
<dbReference type="Proteomes" id="UP000604481">
    <property type="component" value="Unassembled WGS sequence"/>
</dbReference>
<comment type="caution">
    <text evidence="11">The sequence shown here is derived from an EMBL/GenBank/DDBJ whole genome shotgun (WGS) entry which is preliminary data.</text>
</comment>
<dbReference type="RefSeq" id="WP_194117328.1">
    <property type="nucleotide sequence ID" value="NZ_JADFUA010000013.1"/>
</dbReference>
<dbReference type="Gene3D" id="3.30.1360.120">
    <property type="entry name" value="Probable tRNA modification gtpase trme, domain 1"/>
    <property type="match status" value="1"/>
</dbReference>
<evidence type="ECO:0000259" key="9">
    <source>
        <dbReference type="Pfam" id="PF01571"/>
    </source>
</evidence>
<comment type="similarity">
    <text evidence="1 7">Belongs to the GcvT family.</text>
</comment>
<proteinExistence type="inferred from homology"/>
<evidence type="ECO:0000256" key="6">
    <source>
        <dbReference type="ARBA" id="ARBA00047665"/>
    </source>
</evidence>
<evidence type="ECO:0000256" key="3">
    <source>
        <dbReference type="ARBA" id="ARBA00022576"/>
    </source>
</evidence>
<evidence type="ECO:0000256" key="7">
    <source>
        <dbReference type="HAMAP-Rule" id="MF_00259"/>
    </source>
</evidence>
<dbReference type="GO" id="GO:0019464">
    <property type="term" value="P:glycine decarboxylation via glycine cleavage system"/>
    <property type="evidence" value="ECO:0007669"/>
    <property type="project" value="UniProtKB-UniRule"/>
</dbReference>
<sequence>MSTQTTPLNATHRESGAKMVDFAGWDMPIHYGSQLKEHETVRADAGMFDVSHMTVIDVAGEDATAYLQKLIANDVARLGFDGKALYSGMLNEAGGVIDDLIVYRVDTWGYRVVVNAATRDKDLAWMQQVASSFKVELQERAELAMIAVQGPNSIAKACKVIHEEWESTVKALKPFQGIALQGGWFIARTGYTGEDGLEIMLPADEAALFWKALAHAGIAPIGLAARDTLRLEAGMNLYGHDMNESISPLSAGMGWTIAWEPADRDFIGRKALEAQKAAGVAQVQVGLVFEGKGVLREGMRVVTENGDGVITSGTFSPTLKQSIAIARIPAGSSGQVSVDVRGKLEPARIVKMPFVRNGKAVFA</sequence>
<dbReference type="GO" id="GO:0005960">
    <property type="term" value="C:glycine cleavage complex"/>
    <property type="evidence" value="ECO:0007669"/>
    <property type="project" value="InterPro"/>
</dbReference>
<dbReference type="NCBIfam" id="NF001567">
    <property type="entry name" value="PRK00389.1"/>
    <property type="match status" value="1"/>
</dbReference>
<evidence type="ECO:0000256" key="1">
    <source>
        <dbReference type="ARBA" id="ARBA00008609"/>
    </source>
</evidence>
<dbReference type="InterPro" id="IPR006223">
    <property type="entry name" value="GcvT"/>
</dbReference>
<keyword evidence="3 7" id="KW-0032">Aminotransferase</keyword>
<dbReference type="Gene3D" id="4.10.1250.10">
    <property type="entry name" value="Aminomethyltransferase fragment"/>
    <property type="match status" value="1"/>
</dbReference>
<dbReference type="AlphaFoldDB" id="A0A8J7FJY1"/>
<evidence type="ECO:0000313" key="11">
    <source>
        <dbReference type="EMBL" id="MBE9610780.1"/>
    </source>
</evidence>
<evidence type="ECO:0000256" key="5">
    <source>
        <dbReference type="ARBA" id="ARBA00031395"/>
    </source>
</evidence>
<dbReference type="PANTHER" id="PTHR43757:SF2">
    <property type="entry name" value="AMINOMETHYLTRANSFERASE, MITOCHONDRIAL"/>
    <property type="match status" value="1"/>
</dbReference>
<dbReference type="SUPFAM" id="SSF103025">
    <property type="entry name" value="Folate-binding domain"/>
    <property type="match status" value="1"/>
</dbReference>
<accession>A0A8J7FJY1</accession>
<comment type="catalytic activity">
    <reaction evidence="6 7">
        <text>N(6)-[(R)-S(8)-aminomethyldihydrolipoyl]-L-lysyl-[protein] + (6S)-5,6,7,8-tetrahydrofolate = N(6)-[(R)-dihydrolipoyl]-L-lysyl-[protein] + (6R)-5,10-methylene-5,6,7,8-tetrahydrofolate + NH4(+)</text>
        <dbReference type="Rhea" id="RHEA:16945"/>
        <dbReference type="Rhea" id="RHEA-COMP:10475"/>
        <dbReference type="Rhea" id="RHEA-COMP:10492"/>
        <dbReference type="ChEBI" id="CHEBI:15636"/>
        <dbReference type="ChEBI" id="CHEBI:28938"/>
        <dbReference type="ChEBI" id="CHEBI:57453"/>
        <dbReference type="ChEBI" id="CHEBI:83100"/>
        <dbReference type="ChEBI" id="CHEBI:83143"/>
        <dbReference type="EC" id="2.1.2.10"/>
    </reaction>
</comment>
<dbReference type="Pfam" id="PF01571">
    <property type="entry name" value="GCV_T"/>
    <property type="match status" value="1"/>
</dbReference>
<organism evidence="11 12">
    <name type="scientific">Chitinilyticum piscinae</name>
    <dbReference type="NCBI Taxonomy" id="2866724"/>
    <lineage>
        <taxon>Bacteria</taxon>
        <taxon>Pseudomonadati</taxon>
        <taxon>Pseudomonadota</taxon>
        <taxon>Betaproteobacteria</taxon>
        <taxon>Neisseriales</taxon>
        <taxon>Chitinibacteraceae</taxon>
        <taxon>Chitinilyticum</taxon>
    </lineage>
</organism>
<dbReference type="InterPro" id="IPR013977">
    <property type="entry name" value="GcvT_C"/>
</dbReference>
<dbReference type="SUPFAM" id="SSF101790">
    <property type="entry name" value="Aminomethyltransferase beta-barrel domain"/>
    <property type="match status" value="1"/>
</dbReference>
<dbReference type="InterPro" id="IPR028896">
    <property type="entry name" value="GcvT/YgfZ/DmdA"/>
</dbReference>
<evidence type="ECO:0000256" key="4">
    <source>
        <dbReference type="ARBA" id="ARBA00022679"/>
    </source>
</evidence>
<gene>
    <name evidence="7 11" type="primary">gcvT</name>
    <name evidence="11" type="ORF">INR99_15680</name>
</gene>
<dbReference type="PIRSF" id="PIRSF006487">
    <property type="entry name" value="GcvT"/>
    <property type="match status" value="1"/>
</dbReference>
<dbReference type="NCBIfam" id="TIGR00528">
    <property type="entry name" value="gcvT"/>
    <property type="match status" value="1"/>
</dbReference>
<dbReference type="InterPro" id="IPR029043">
    <property type="entry name" value="GcvT/YgfZ_C"/>
</dbReference>
<evidence type="ECO:0000313" key="12">
    <source>
        <dbReference type="Proteomes" id="UP000604481"/>
    </source>
</evidence>
<comment type="subunit">
    <text evidence="7">The glycine cleavage system is composed of four proteins: P, T, L and H.</text>
</comment>
<dbReference type="Pfam" id="PF08669">
    <property type="entry name" value="GCV_T_C"/>
    <property type="match status" value="1"/>
</dbReference>
<feature type="domain" description="GCVT N-terminal" evidence="9">
    <location>
        <begin position="10"/>
        <end position="260"/>
    </location>
</feature>
<dbReference type="Gene3D" id="2.40.30.110">
    <property type="entry name" value="Aminomethyltransferase beta-barrel domains"/>
    <property type="match status" value="1"/>
</dbReference>
<dbReference type="PANTHER" id="PTHR43757">
    <property type="entry name" value="AMINOMETHYLTRANSFERASE"/>
    <property type="match status" value="1"/>
</dbReference>
<dbReference type="EMBL" id="JADFUA010000013">
    <property type="protein sequence ID" value="MBE9610780.1"/>
    <property type="molecule type" value="Genomic_DNA"/>
</dbReference>
<reference evidence="11 12" key="1">
    <citation type="submission" date="2020-10" db="EMBL/GenBank/DDBJ databases">
        <title>The genome sequence of Chitinilyticum litopenaei 4Y14.</title>
        <authorList>
            <person name="Liu Y."/>
        </authorList>
    </citation>
    <scope>NUCLEOTIDE SEQUENCE [LARGE SCALE GENOMIC DNA]</scope>
    <source>
        <strain evidence="11 12">4Y14</strain>
    </source>
</reference>
<evidence type="ECO:0000256" key="2">
    <source>
        <dbReference type="ARBA" id="ARBA00012616"/>
    </source>
</evidence>